<dbReference type="SUPFAM" id="SSF54373">
    <property type="entry name" value="FAD-linked reductases, C-terminal domain"/>
    <property type="match status" value="1"/>
</dbReference>
<comment type="similarity">
    <text evidence="1">Belongs to the GMC oxidoreductase family.</text>
</comment>
<name>A0AA39KHW2_MICHY</name>
<feature type="binding site" evidence="3">
    <location>
        <position position="142"/>
    </location>
    <ligand>
        <name>FAD</name>
        <dbReference type="ChEBI" id="CHEBI:57692"/>
    </ligand>
</feature>
<dbReference type="InterPro" id="IPR000172">
    <property type="entry name" value="GMC_OxRdtase_N"/>
</dbReference>
<dbReference type="EMBL" id="JAQQBR010001833">
    <property type="protein sequence ID" value="KAK0162399.1"/>
    <property type="molecule type" value="Genomic_DNA"/>
</dbReference>
<dbReference type="Proteomes" id="UP001168972">
    <property type="component" value="Unassembled WGS sequence"/>
</dbReference>
<dbReference type="PIRSF" id="PIRSF000137">
    <property type="entry name" value="Alcohol_oxidase"/>
    <property type="match status" value="1"/>
</dbReference>
<protein>
    <recommendedName>
        <fullName evidence="5">Glucose-methanol-choline oxidoreductase N-terminal domain-containing protein</fullName>
    </recommendedName>
</protein>
<organism evidence="6 7">
    <name type="scientific">Microctonus hyperodae</name>
    <name type="common">Parasitoid wasp</name>
    <dbReference type="NCBI Taxonomy" id="165561"/>
    <lineage>
        <taxon>Eukaryota</taxon>
        <taxon>Metazoa</taxon>
        <taxon>Ecdysozoa</taxon>
        <taxon>Arthropoda</taxon>
        <taxon>Hexapoda</taxon>
        <taxon>Insecta</taxon>
        <taxon>Pterygota</taxon>
        <taxon>Neoptera</taxon>
        <taxon>Endopterygota</taxon>
        <taxon>Hymenoptera</taxon>
        <taxon>Apocrita</taxon>
        <taxon>Ichneumonoidea</taxon>
        <taxon>Braconidae</taxon>
        <taxon>Euphorinae</taxon>
        <taxon>Microctonus</taxon>
    </lineage>
</organism>
<feature type="signal peptide" evidence="4">
    <location>
        <begin position="1"/>
        <end position="15"/>
    </location>
</feature>
<evidence type="ECO:0000256" key="2">
    <source>
        <dbReference type="PIRSR" id="PIRSR000137-1"/>
    </source>
</evidence>
<keyword evidence="4" id="KW-0732">Signal</keyword>
<dbReference type="Pfam" id="PF00732">
    <property type="entry name" value="GMC_oxred_N"/>
    <property type="match status" value="1"/>
</dbReference>
<dbReference type="PROSITE" id="PS00624">
    <property type="entry name" value="GMC_OXRED_2"/>
    <property type="match status" value="1"/>
</dbReference>
<dbReference type="InterPro" id="IPR012132">
    <property type="entry name" value="GMC_OxRdtase"/>
</dbReference>
<dbReference type="PANTHER" id="PTHR11552:SF216">
    <property type="entry name" value="GLUCOSE-METHANOL-CHOLINE OXIDOREDUCTASE N-TERMINAL DOMAIN-CONTAINING PROTEIN"/>
    <property type="match status" value="1"/>
</dbReference>
<evidence type="ECO:0000256" key="1">
    <source>
        <dbReference type="ARBA" id="ARBA00010790"/>
    </source>
</evidence>
<proteinExistence type="inferred from homology"/>
<dbReference type="Gene3D" id="3.30.560.10">
    <property type="entry name" value="Glucose Oxidase, domain 3"/>
    <property type="match status" value="1"/>
</dbReference>
<comment type="caution">
    <text evidence="6">The sequence shown here is derived from an EMBL/GenBank/DDBJ whole genome shotgun (WGS) entry which is preliminary data.</text>
</comment>
<dbReference type="InterPro" id="IPR007867">
    <property type="entry name" value="GMC_OxRtase_C"/>
</dbReference>
<reference evidence="6" key="1">
    <citation type="journal article" date="2023" name="bioRxiv">
        <title>Scaffold-level genome assemblies of two parasitoid biocontrol wasps reveal the parthenogenesis mechanism and an associated novel virus.</title>
        <authorList>
            <person name="Inwood S."/>
            <person name="Skelly J."/>
            <person name="Guhlin J."/>
            <person name="Harrop T."/>
            <person name="Goldson S."/>
            <person name="Dearden P."/>
        </authorList>
    </citation>
    <scope>NUCLEOTIDE SEQUENCE</scope>
    <source>
        <strain evidence="6">Lincoln</strain>
        <tissue evidence="6">Whole body</tissue>
    </source>
</reference>
<dbReference type="PANTHER" id="PTHR11552">
    <property type="entry name" value="GLUCOSE-METHANOL-CHOLINE GMC OXIDOREDUCTASE"/>
    <property type="match status" value="1"/>
</dbReference>
<evidence type="ECO:0000259" key="5">
    <source>
        <dbReference type="PROSITE" id="PS00624"/>
    </source>
</evidence>
<feature type="active site" description="Proton donor" evidence="2">
    <location>
        <position position="571"/>
    </location>
</feature>
<feature type="binding site" evidence="3">
    <location>
        <position position="278"/>
    </location>
    <ligand>
        <name>FAD</name>
        <dbReference type="ChEBI" id="CHEBI:57692"/>
    </ligand>
</feature>
<accession>A0AA39KHW2</accession>
<evidence type="ECO:0000256" key="3">
    <source>
        <dbReference type="PIRSR" id="PIRSR000137-2"/>
    </source>
</evidence>
<feature type="active site" description="Proton acceptor" evidence="2">
    <location>
        <position position="614"/>
    </location>
</feature>
<evidence type="ECO:0000256" key="4">
    <source>
        <dbReference type="SAM" id="SignalP"/>
    </source>
</evidence>
<reference evidence="6" key="2">
    <citation type="submission" date="2023-03" db="EMBL/GenBank/DDBJ databases">
        <authorList>
            <person name="Inwood S.N."/>
            <person name="Skelly J.G."/>
            <person name="Guhlin J."/>
            <person name="Harrop T.W.R."/>
            <person name="Goldson S.G."/>
            <person name="Dearden P.K."/>
        </authorList>
    </citation>
    <scope>NUCLEOTIDE SEQUENCE</scope>
    <source>
        <strain evidence="6">Lincoln</strain>
        <tissue evidence="6">Whole body</tissue>
    </source>
</reference>
<evidence type="ECO:0000313" key="7">
    <source>
        <dbReference type="Proteomes" id="UP001168972"/>
    </source>
</evidence>
<feature type="chain" id="PRO_5041326313" description="Glucose-methanol-choline oxidoreductase N-terminal domain-containing protein" evidence="4">
    <location>
        <begin position="16"/>
        <end position="635"/>
    </location>
</feature>
<keyword evidence="7" id="KW-1185">Reference proteome</keyword>
<feature type="domain" description="Glucose-methanol-choline oxidoreductase N-terminal" evidence="5">
    <location>
        <begin position="315"/>
        <end position="329"/>
    </location>
</feature>
<sequence>MRHLLFIYLLHTAVAIMPFNTLANIYKYYHMYPPFPEVFGPEDPIIESSYDFIIIGAGSGGSVLANRLTENPNWRVLLIEAGKEEIFLTDWPLLAPVMSITGYNWGYKTEKSDESDNKNSGYCLSMIDGRCNWPRGKAVGGTSVINFMIHSRGSKLDFDRWATDGNDGWSYDDIYPYFLKLEKFIVNKNARGVDENIHGKDGYLDVTIPPWSSKLRDKFLEAGEELGYDIKDCNDYDPTGFCPTQANLRHGRRVSASKAYLRPIRNRKNFILSKRSFVTKIIIDPISKIARGVSFHKNGKDYYVEALKEVILSAGSLNSPQILMLSGIGPREQLIRHGISVIEDLPVGLNLQDHVSMAALTFLVNDSVTITERRMATDFKSTIDYLARGIGPLTVPAGAEALAFVNTRKITESNEINNSNFTMNQFENNHPDIELVFGIGSMAGDVSGSLRSIFGLSDDWYYKVFNHYIGHDAFSIVPIVLHPKSRGQVSLKSANPFEWPRLNANYFDDEEDLNTLVRGIKQAIEVASTNAFKRYNATLLPVKFPGCHHLVFDTDEYWSCVCRQISSTLGHFVGTCKMAPKNSGGVVDSKLKVYGIERLRVVDASIMPSIITGHTNAPTYMIGEKASDMIKEEWN</sequence>
<dbReference type="InterPro" id="IPR036188">
    <property type="entry name" value="FAD/NAD-bd_sf"/>
</dbReference>
<dbReference type="GO" id="GO:0050660">
    <property type="term" value="F:flavin adenine dinucleotide binding"/>
    <property type="evidence" value="ECO:0007669"/>
    <property type="project" value="InterPro"/>
</dbReference>
<dbReference type="SUPFAM" id="SSF51905">
    <property type="entry name" value="FAD/NAD(P)-binding domain"/>
    <property type="match status" value="1"/>
</dbReference>
<gene>
    <name evidence="6" type="ORF">PV327_006179</name>
</gene>
<dbReference type="Gene3D" id="3.50.50.60">
    <property type="entry name" value="FAD/NAD(P)-binding domain"/>
    <property type="match status" value="1"/>
</dbReference>
<comment type="cofactor">
    <cofactor evidence="3">
        <name>FAD</name>
        <dbReference type="ChEBI" id="CHEBI:57692"/>
    </cofactor>
</comment>
<dbReference type="Pfam" id="PF05199">
    <property type="entry name" value="GMC_oxred_C"/>
    <property type="match status" value="1"/>
</dbReference>
<keyword evidence="3" id="KW-0285">Flavoprotein</keyword>
<dbReference type="AlphaFoldDB" id="A0AA39KHW2"/>
<keyword evidence="3" id="KW-0274">FAD</keyword>
<dbReference type="GO" id="GO:0016614">
    <property type="term" value="F:oxidoreductase activity, acting on CH-OH group of donors"/>
    <property type="evidence" value="ECO:0007669"/>
    <property type="project" value="InterPro"/>
</dbReference>
<evidence type="ECO:0000313" key="6">
    <source>
        <dbReference type="EMBL" id="KAK0162399.1"/>
    </source>
</evidence>